<dbReference type="STRING" id="1314782.A0A165MAH1"/>
<dbReference type="Pfam" id="PF18758">
    <property type="entry name" value="KDZ"/>
    <property type="match status" value="1"/>
</dbReference>
<evidence type="ECO:0000313" key="3">
    <source>
        <dbReference type="Proteomes" id="UP000076761"/>
    </source>
</evidence>
<dbReference type="EMBL" id="KV425710">
    <property type="protein sequence ID" value="KZT18099.1"/>
    <property type="molecule type" value="Genomic_DNA"/>
</dbReference>
<feature type="region of interest" description="Disordered" evidence="1">
    <location>
        <begin position="270"/>
        <end position="307"/>
    </location>
</feature>
<evidence type="ECO:0008006" key="4">
    <source>
        <dbReference type="Google" id="ProtNLM"/>
    </source>
</evidence>
<feature type="compositionally biased region" description="Acidic residues" evidence="1">
    <location>
        <begin position="283"/>
        <end position="302"/>
    </location>
</feature>
<gene>
    <name evidence="2" type="ORF">NEOLEDRAFT_1080998</name>
</gene>
<dbReference type="PANTHER" id="PTHR33096">
    <property type="entry name" value="CXC2 DOMAIN-CONTAINING PROTEIN"/>
    <property type="match status" value="1"/>
</dbReference>
<evidence type="ECO:0000313" key="2">
    <source>
        <dbReference type="EMBL" id="KZT18099.1"/>
    </source>
</evidence>
<organism evidence="2 3">
    <name type="scientific">Neolentinus lepideus HHB14362 ss-1</name>
    <dbReference type="NCBI Taxonomy" id="1314782"/>
    <lineage>
        <taxon>Eukaryota</taxon>
        <taxon>Fungi</taxon>
        <taxon>Dikarya</taxon>
        <taxon>Basidiomycota</taxon>
        <taxon>Agaricomycotina</taxon>
        <taxon>Agaricomycetes</taxon>
        <taxon>Gloeophyllales</taxon>
        <taxon>Gloeophyllaceae</taxon>
        <taxon>Neolentinus</taxon>
    </lineage>
</organism>
<accession>A0A165MAH1</accession>
<dbReference type="InParanoid" id="A0A165MAH1"/>
<dbReference type="Proteomes" id="UP000076761">
    <property type="component" value="Unassembled WGS sequence"/>
</dbReference>
<reference evidence="2 3" key="1">
    <citation type="journal article" date="2016" name="Mol. Biol. Evol.">
        <title>Comparative Genomics of Early-Diverging Mushroom-Forming Fungi Provides Insights into the Origins of Lignocellulose Decay Capabilities.</title>
        <authorList>
            <person name="Nagy L.G."/>
            <person name="Riley R."/>
            <person name="Tritt A."/>
            <person name="Adam C."/>
            <person name="Daum C."/>
            <person name="Floudas D."/>
            <person name="Sun H."/>
            <person name="Yadav J.S."/>
            <person name="Pangilinan J."/>
            <person name="Larsson K.H."/>
            <person name="Matsuura K."/>
            <person name="Barry K."/>
            <person name="Labutti K."/>
            <person name="Kuo R."/>
            <person name="Ohm R.A."/>
            <person name="Bhattacharya S.S."/>
            <person name="Shirouzu T."/>
            <person name="Yoshinaga Y."/>
            <person name="Martin F.M."/>
            <person name="Grigoriev I.V."/>
            <person name="Hibbett D.S."/>
        </authorList>
    </citation>
    <scope>NUCLEOTIDE SEQUENCE [LARGE SCALE GENOMIC DNA]</scope>
    <source>
        <strain evidence="2 3">HHB14362 ss-1</strain>
    </source>
</reference>
<evidence type="ECO:0000256" key="1">
    <source>
        <dbReference type="SAM" id="MobiDB-lite"/>
    </source>
</evidence>
<dbReference type="OrthoDB" id="2505969at2759"/>
<sequence>MPPGEEGFDLSHAGGEHEVFEEFAYRLAGPKYLDHRDRHDRVELRNIQWAEQYTDLVDAYLVYGLHECDGLVSEDMAVEGESNEFAIEVVDIFGRAMRTFAPLPTDIYHNTALIRHGYIGASPIRPTVAISIRTLAVYRQTHRTCPQLSIQAEVRKLCHLHKVPYCRYLCEQFTIAYDVYLEICYRVGVRVRTAMKEDYPHAELLNLCPACTYKLQDEPPLECSLHCEMDGNNSLKRIDAVVRERRERIDTRGPRGPFWISRDDVDRFKDDVKRSPGNSKDAAEDDSADQDADDDWQDEPGSEDPVATCIERWRNAGPEQRKRMFALFEESGIFVMACRNGAVLLLCDMVRSGEL</sequence>
<keyword evidence="3" id="KW-1185">Reference proteome</keyword>
<dbReference type="PANTHER" id="PTHR33096:SF1">
    <property type="entry name" value="CXC1-LIKE CYSTEINE CLUSTER ASSOCIATED WITH KDZ TRANSPOSASES DOMAIN-CONTAINING PROTEIN"/>
    <property type="match status" value="1"/>
</dbReference>
<dbReference type="AlphaFoldDB" id="A0A165MAH1"/>
<name>A0A165MAH1_9AGAM</name>
<protein>
    <recommendedName>
        <fullName evidence="4">CxC1-like cysteine cluster associated with KDZ transposases domain-containing protein</fullName>
    </recommendedName>
</protein>
<dbReference type="InterPro" id="IPR040521">
    <property type="entry name" value="KDZ"/>
</dbReference>
<proteinExistence type="predicted"/>